<comment type="caution">
    <text evidence="2">The sequence shown here is derived from an EMBL/GenBank/DDBJ whole genome shotgun (WGS) entry which is preliminary data.</text>
</comment>
<dbReference type="SUPFAM" id="SSF53067">
    <property type="entry name" value="Actin-like ATPase domain"/>
    <property type="match status" value="1"/>
</dbReference>
<dbReference type="InterPro" id="IPR000600">
    <property type="entry name" value="ROK"/>
</dbReference>
<dbReference type="InterPro" id="IPR043129">
    <property type="entry name" value="ATPase_NBD"/>
</dbReference>
<dbReference type="Pfam" id="PF00480">
    <property type="entry name" value="ROK"/>
    <property type="match status" value="1"/>
</dbReference>
<reference evidence="2 3" key="1">
    <citation type="submission" date="2018-09" db="EMBL/GenBank/DDBJ databases">
        <title>Novel species of Cryobacterium.</title>
        <authorList>
            <person name="Liu Q."/>
            <person name="Xin Y.-H."/>
        </authorList>
    </citation>
    <scope>NUCLEOTIDE SEQUENCE [LARGE SCALE GENOMIC DNA]</scope>
    <source>
        <strain evidence="2 3">Hh39</strain>
    </source>
</reference>
<sequence length="316" mass="32261">MIPPLVLAVDLGGTKLETALIDSSGRIQPGSRQRRPTGAHRSQNQVTYFLLEAVRASMNAATAPVTAAGIGSAGPVDLAVGSISPLNLPALAGYSVRSIVEDAAGVATALRLDGTCIALAEHWMGATRHARASMSIVVSTGVGGGIVTDGRLLSGKSGNAGHIGQIHVAAEPGHHTEDTTLEAVSSGPSTVRWARRHGWSGSTGEDLAVAVTQGDRIADTATRRSAAFVGQAIASAATLLDLEAVAIGGGFVAVRPDYIDLVRQSANRNAVLAYARDIRITASGLSGDGPLLGAAALWYHQCILSAALPEPGPPPR</sequence>
<evidence type="ECO:0000313" key="2">
    <source>
        <dbReference type="EMBL" id="RJT92747.1"/>
    </source>
</evidence>
<dbReference type="PRINTS" id="PR00475">
    <property type="entry name" value="HEXOKINASE"/>
</dbReference>
<protein>
    <submittedName>
        <fullName evidence="2">ROK family protein</fullName>
    </submittedName>
</protein>
<dbReference type="PANTHER" id="PTHR18964">
    <property type="entry name" value="ROK (REPRESSOR, ORF, KINASE) FAMILY"/>
    <property type="match status" value="1"/>
</dbReference>
<keyword evidence="3" id="KW-1185">Reference proteome</keyword>
<proteinExistence type="inferred from homology"/>
<comment type="similarity">
    <text evidence="1">Belongs to the ROK (NagC/XylR) family.</text>
</comment>
<dbReference type="OrthoDB" id="8772678at2"/>
<gene>
    <name evidence="2" type="ORF">D6T64_00045</name>
</gene>
<dbReference type="Proteomes" id="UP000272015">
    <property type="component" value="Unassembled WGS sequence"/>
</dbReference>
<dbReference type="EMBL" id="QZVS01000007">
    <property type="protein sequence ID" value="RJT92747.1"/>
    <property type="molecule type" value="Genomic_DNA"/>
</dbReference>
<dbReference type="Gene3D" id="3.30.420.40">
    <property type="match status" value="2"/>
</dbReference>
<organism evidence="2 3">
    <name type="scientific">Cryobacterium melibiosiphilum</name>
    <dbReference type="NCBI Taxonomy" id="995039"/>
    <lineage>
        <taxon>Bacteria</taxon>
        <taxon>Bacillati</taxon>
        <taxon>Actinomycetota</taxon>
        <taxon>Actinomycetes</taxon>
        <taxon>Micrococcales</taxon>
        <taxon>Microbacteriaceae</taxon>
        <taxon>Cryobacterium</taxon>
    </lineage>
</organism>
<name>A0A3A5MRM8_9MICO</name>
<evidence type="ECO:0000313" key="3">
    <source>
        <dbReference type="Proteomes" id="UP000272015"/>
    </source>
</evidence>
<dbReference type="AlphaFoldDB" id="A0A3A5MRM8"/>
<evidence type="ECO:0000256" key="1">
    <source>
        <dbReference type="ARBA" id="ARBA00006479"/>
    </source>
</evidence>
<accession>A0A3A5MRM8</accession>
<dbReference type="PANTHER" id="PTHR18964:SF169">
    <property type="entry name" value="N-ACETYLMANNOSAMINE KINASE"/>
    <property type="match status" value="1"/>
</dbReference>